<organism evidence="2 3">
    <name type="scientific">Phaseolus coccineus</name>
    <name type="common">Scarlet runner bean</name>
    <name type="synonym">Phaseolus multiflorus</name>
    <dbReference type="NCBI Taxonomy" id="3886"/>
    <lineage>
        <taxon>Eukaryota</taxon>
        <taxon>Viridiplantae</taxon>
        <taxon>Streptophyta</taxon>
        <taxon>Embryophyta</taxon>
        <taxon>Tracheophyta</taxon>
        <taxon>Spermatophyta</taxon>
        <taxon>Magnoliopsida</taxon>
        <taxon>eudicotyledons</taxon>
        <taxon>Gunneridae</taxon>
        <taxon>Pentapetalae</taxon>
        <taxon>rosids</taxon>
        <taxon>fabids</taxon>
        <taxon>Fabales</taxon>
        <taxon>Fabaceae</taxon>
        <taxon>Papilionoideae</taxon>
        <taxon>50 kb inversion clade</taxon>
        <taxon>NPAAA clade</taxon>
        <taxon>indigoferoid/millettioid clade</taxon>
        <taxon>Phaseoleae</taxon>
        <taxon>Phaseolus</taxon>
    </lineage>
</organism>
<sequence>MTRLVRRVSLDHRYCEANITSATLQHILLLMMTMIKLFSLLILVILLSKGVSSTTEPTISASPGVLPYVSAPDISSFFPTPSGYQSVSYGASEAPAPAPSSGEFEGKKSSGSARLDCAGAIVGVLLCFAFISSMVIV</sequence>
<accession>A0AAN9NW06</accession>
<protein>
    <submittedName>
        <fullName evidence="2">Uncharacterized protein</fullName>
    </submittedName>
</protein>
<gene>
    <name evidence="2" type="ORF">VNO80_03001</name>
</gene>
<reference evidence="2 3" key="1">
    <citation type="submission" date="2024-01" db="EMBL/GenBank/DDBJ databases">
        <title>The genomes of 5 underutilized Papilionoideae crops provide insights into root nodulation and disease resistanc.</title>
        <authorList>
            <person name="Jiang F."/>
        </authorList>
    </citation>
    <scope>NUCLEOTIDE SEQUENCE [LARGE SCALE GENOMIC DNA]</scope>
    <source>
        <strain evidence="2">JINMINGXINNONG_FW02</strain>
        <tissue evidence="2">Leaves</tissue>
    </source>
</reference>
<keyword evidence="1" id="KW-0472">Membrane</keyword>
<dbReference type="EMBL" id="JAYMYR010000002">
    <property type="protein sequence ID" value="KAK7377574.1"/>
    <property type="molecule type" value="Genomic_DNA"/>
</dbReference>
<dbReference type="Proteomes" id="UP001374584">
    <property type="component" value="Unassembled WGS sequence"/>
</dbReference>
<feature type="transmembrane region" description="Helical" evidence="1">
    <location>
        <begin position="117"/>
        <end position="136"/>
    </location>
</feature>
<keyword evidence="3" id="KW-1185">Reference proteome</keyword>
<evidence type="ECO:0000313" key="3">
    <source>
        <dbReference type="Proteomes" id="UP001374584"/>
    </source>
</evidence>
<evidence type="ECO:0000256" key="1">
    <source>
        <dbReference type="SAM" id="Phobius"/>
    </source>
</evidence>
<evidence type="ECO:0000313" key="2">
    <source>
        <dbReference type="EMBL" id="KAK7377574.1"/>
    </source>
</evidence>
<keyword evidence="1" id="KW-0812">Transmembrane</keyword>
<feature type="transmembrane region" description="Helical" evidence="1">
    <location>
        <begin position="27"/>
        <end position="47"/>
    </location>
</feature>
<proteinExistence type="predicted"/>
<dbReference type="AlphaFoldDB" id="A0AAN9NW06"/>
<keyword evidence="1" id="KW-1133">Transmembrane helix</keyword>
<name>A0AAN9NW06_PHACN</name>
<comment type="caution">
    <text evidence="2">The sequence shown here is derived from an EMBL/GenBank/DDBJ whole genome shotgun (WGS) entry which is preliminary data.</text>
</comment>